<protein>
    <submittedName>
        <fullName evidence="2">ASPIC/UnbV domain protein</fullName>
    </submittedName>
</protein>
<evidence type="ECO:0000313" key="3">
    <source>
        <dbReference type="Proteomes" id="UP000011991"/>
    </source>
</evidence>
<evidence type="ECO:0000313" key="2">
    <source>
        <dbReference type="EMBL" id="EMI18502.1"/>
    </source>
</evidence>
<dbReference type="SUPFAM" id="SSF48452">
    <property type="entry name" value="TPR-like"/>
    <property type="match status" value="1"/>
</dbReference>
<dbReference type="PANTHER" id="PTHR16026:SF0">
    <property type="entry name" value="CARTILAGE ACIDIC PROTEIN 1"/>
    <property type="match status" value="1"/>
</dbReference>
<dbReference type="EMBL" id="ANOG01000654">
    <property type="protein sequence ID" value="EMI18502.1"/>
    <property type="molecule type" value="Genomic_DNA"/>
</dbReference>
<dbReference type="Gene3D" id="1.25.40.10">
    <property type="entry name" value="Tetratricopeptide repeat domain"/>
    <property type="match status" value="1"/>
</dbReference>
<dbReference type="PANTHER" id="PTHR16026">
    <property type="entry name" value="CARTILAGE ACIDIC PROTEIN 1"/>
    <property type="match status" value="1"/>
</dbReference>
<dbReference type="Gene3D" id="2.130.10.130">
    <property type="entry name" value="Integrin alpha, N-terminal"/>
    <property type="match status" value="1"/>
</dbReference>
<evidence type="ECO:0000256" key="1">
    <source>
        <dbReference type="ARBA" id="ARBA00022729"/>
    </source>
</evidence>
<comment type="caution">
    <text evidence="2">The sequence shown here is derived from an EMBL/GenBank/DDBJ whole genome shotgun (WGS) entry which is preliminary data.</text>
</comment>
<dbReference type="InterPro" id="IPR011990">
    <property type="entry name" value="TPR-like_helical_dom_sf"/>
</dbReference>
<keyword evidence="3" id="KW-1185">Reference proteome</keyword>
<dbReference type="InterPro" id="IPR013517">
    <property type="entry name" value="FG-GAP"/>
</dbReference>
<dbReference type="InterPro" id="IPR028994">
    <property type="entry name" value="Integrin_alpha_N"/>
</dbReference>
<sequence>MQAHANAQQWPEAAALIERVLIENPDDPATLEIAAKAAFMSGQTKLAAELLVEACVVTQYKQEARIQQAFTGLISVGRLFEAIELLEHGVEAEPTNFGMRKLLHSFLLGTERHREAAKHAHVLVQQRNFDAELLKTLGDPARRTQEADSLVAMTERNPADLRPLIGKARFHLDRGQFSDCIKNLKRIVAQHPNDIVAQVMLGRAFVLAGQHEQLVDWSSKLPSGITGHADYWLTLGDWANTAGEPEIALEAYAQAAQRDFDQVQIWDKLASAMLQQDPSSADVGLVRKRAGLLSRLRQLQADREVLNDPSGASSIQIANVLAELGRLWEAEAWLSIGLTELSADAVDATAKINELRTSIVQRLSQQTPWQLEIPLQRWADKGLDENTAILAKLSGRTQSMVMSQDTRWTSFVTPLLVDEASERGLDFFGRTGDQLDKPGIRIHRSLGCGGGVLDYDRDGWPDLYLTTAGGTPPNLDSAPNALFRNRNGMFIDVASLSNCEDRGFSQGVAVGDVNADGFDDLLVLNYGPNHLWINNGDGTFTDASDRWLSEQKITTWSTSAAIADIDGDSIADAVVTNYAAGLSPSLVDCASEGVEGHRSCSPLFFSAEPDVFYKGQNRGGWQEANRTWMAHPEILGRGLGVVVGTFSPGRINDVYIANDMTSNHYWTKNDQASEFQLVESATIVGLANDALSRTQGSMGIATSDLNGDGVTDFYVTNFENEHNT</sequence>
<feature type="non-terminal residue" evidence="2">
    <location>
        <position position="724"/>
    </location>
</feature>
<dbReference type="SUPFAM" id="SSF69318">
    <property type="entry name" value="Integrin alpha N-terminal domain"/>
    <property type="match status" value="1"/>
</dbReference>
<accession>M5RSY2</accession>
<gene>
    <name evidence="2" type="ORF">RMSM_04571</name>
</gene>
<dbReference type="Pfam" id="PF13517">
    <property type="entry name" value="FG-GAP_3"/>
    <property type="match status" value="1"/>
</dbReference>
<dbReference type="Proteomes" id="UP000011991">
    <property type="component" value="Unassembled WGS sequence"/>
</dbReference>
<dbReference type="InterPro" id="IPR027039">
    <property type="entry name" value="Crtac1"/>
</dbReference>
<organism evidence="2 3">
    <name type="scientific">Rhodopirellula maiorica SM1</name>
    <dbReference type="NCBI Taxonomy" id="1265738"/>
    <lineage>
        <taxon>Bacteria</taxon>
        <taxon>Pseudomonadati</taxon>
        <taxon>Planctomycetota</taxon>
        <taxon>Planctomycetia</taxon>
        <taxon>Pirellulales</taxon>
        <taxon>Pirellulaceae</taxon>
        <taxon>Novipirellula</taxon>
    </lineage>
</organism>
<proteinExistence type="predicted"/>
<keyword evidence="1" id="KW-0732">Signal</keyword>
<reference evidence="2 3" key="1">
    <citation type="journal article" date="2013" name="Mar. Genomics">
        <title>Expression of sulfatases in Rhodopirellula baltica and the diversity of sulfatases in the genus Rhodopirellula.</title>
        <authorList>
            <person name="Wegner C.E."/>
            <person name="Richter-Heitmann T."/>
            <person name="Klindworth A."/>
            <person name="Klockow C."/>
            <person name="Richter M."/>
            <person name="Achstetter T."/>
            <person name="Glockner F.O."/>
            <person name="Harder J."/>
        </authorList>
    </citation>
    <scope>NUCLEOTIDE SEQUENCE [LARGE SCALE GENOMIC DNA]</scope>
    <source>
        <strain evidence="2 3">SM1</strain>
    </source>
</reference>
<name>M5RSY2_9BACT</name>
<dbReference type="AlphaFoldDB" id="M5RSY2"/>